<dbReference type="EMBL" id="JBBAYM010000384">
    <property type="protein sequence ID" value="MEI5617245.1"/>
    <property type="molecule type" value="Genomic_DNA"/>
</dbReference>
<accession>A0ABU8GXY3</accession>
<name>A0ABU8GXY3_9ACTN</name>
<feature type="transmembrane region" description="Helical" evidence="5">
    <location>
        <begin position="34"/>
        <end position="54"/>
    </location>
</feature>
<evidence type="ECO:0000256" key="2">
    <source>
        <dbReference type="ARBA" id="ARBA00022692"/>
    </source>
</evidence>
<evidence type="ECO:0000256" key="1">
    <source>
        <dbReference type="ARBA" id="ARBA00004141"/>
    </source>
</evidence>
<protein>
    <submittedName>
        <fullName evidence="6">Carbohydrate ABC transporter permease</fullName>
    </submittedName>
</protein>
<keyword evidence="4 5" id="KW-0472">Membrane</keyword>
<proteinExistence type="predicted"/>
<keyword evidence="2 5" id="KW-0812">Transmembrane</keyword>
<evidence type="ECO:0000313" key="6">
    <source>
        <dbReference type="EMBL" id="MEI5617245.1"/>
    </source>
</evidence>
<keyword evidence="7" id="KW-1185">Reference proteome</keyword>
<evidence type="ECO:0000256" key="4">
    <source>
        <dbReference type="ARBA" id="ARBA00023136"/>
    </source>
</evidence>
<gene>
    <name evidence="6" type="ORF">WB403_50000</name>
</gene>
<sequence length="68" mass="7535">AYGAFLYAFLVAQDRRVWTLMVWIYQLQGTAPKAVMMAALTLAALPTLIVFLLAQKVILKGIVLPGER</sequence>
<organism evidence="6 7">
    <name type="scientific">Streptomyces brasiliscabiei</name>
    <dbReference type="NCBI Taxonomy" id="2736302"/>
    <lineage>
        <taxon>Bacteria</taxon>
        <taxon>Bacillati</taxon>
        <taxon>Actinomycetota</taxon>
        <taxon>Actinomycetes</taxon>
        <taxon>Kitasatosporales</taxon>
        <taxon>Streptomycetaceae</taxon>
        <taxon>Streptomyces</taxon>
    </lineage>
</organism>
<evidence type="ECO:0000313" key="7">
    <source>
        <dbReference type="Proteomes" id="UP001365781"/>
    </source>
</evidence>
<keyword evidence="3 5" id="KW-1133">Transmembrane helix</keyword>
<evidence type="ECO:0000256" key="5">
    <source>
        <dbReference type="SAM" id="Phobius"/>
    </source>
</evidence>
<dbReference type="SUPFAM" id="SSF161098">
    <property type="entry name" value="MetI-like"/>
    <property type="match status" value="1"/>
</dbReference>
<comment type="caution">
    <text evidence="6">The sequence shown here is derived from an EMBL/GenBank/DDBJ whole genome shotgun (WGS) entry which is preliminary data.</text>
</comment>
<dbReference type="Proteomes" id="UP001365781">
    <property type="component" value="Unassembled WGS sequence"/>
</dbReference>
<dbReference type="InterPro" id="IPR035906">
    <property type="entry name" value="MetI-like_sf"/>
</dbReference>
<dbReference type="Gene3D" id="1.10.3720.10">
    <property type="entry name" value="MetI-like"/>
    <property type="match status" value="1"/>
</dbReference>
<feature type="non-terminal residue" evidence="6">
    <location>
        <position position="1"/>
    </location>
</feature>
<evidence type="ECO:0000256" key="3">
    <source>
        <dbReference type="ARBA" id="ARBA00022989"/>
    </source>
</evidence>
<reference evidence="6 7" key="1">
    <citation type="submission" date="2024-03" db="EMBL/GenBank/DDBJ databases">
        <title>First Report of Pectobacterium brasiliscabiei causing potato scab in china.</title>
        <authorList>
            <person name="Handique U."/>
        </authorList>
    </citation>
    <scope>NUCLEOTIDE SEQUENCE [LARGE SCALE GENOMIC DNA]</scope>
    <source>
        <strain evidence="6 7">ZRIMU1503</strain>
    </source>
</reference>
<comment type="subcellular location">
    <subcellularLocation>
        <location evidence="1">Membrane</location>
        <topology evidence="1">Multi-pass membrane protein</topology>
    </subcellularLocation>
</comment>